<dbReference type="EMBL" id="CP026520">
    <property type="protein sequence ID" value="QAV18792.1"/>
    <property type="molecule type" value="Genomic_DNA"/>
</dbReference>
<dbReference type="InterPro" id="IPR025851">
    <property type="entry name" value="SUKH-4"/>
</dbReference>
<protein>
    <recommendedName>
        <fullName evidence="3">SUKH-4 immunity protein</fullName>
    </recommendedName>
</protein>
<dbReference type="Pfam" id="PF14435">
    <property type="entry name" value="SUKH-4"/>
    <property type="match status" value="1"/>
</dbReference>
<reference evidence="1 2" key="1">
    <citation type="submission" date="2018-01" db="EMBL/GenBank/DDBJ databases">
        <title>The whole genome sequencing and assembly of Paenibacillus chitinolyticus KCCM 41400 strain.</title>
        <authorList>
            <person name="Kim J.-Y."/>
            <person name="Park M.-K."/>
            <person name="Lee Y.-J."/>
            <person name="Yi H."/>
            <person name="Bahn Y.-S."/>
            <person name="Kim J.F."/>
            <person name="Lee D.-W."/>
        </authorList>
    </citation>
    <scope>NUCLEOTIDE SEQUENCE [LARGE SCALE GENOMIC DNA]</scope>
    <source>
        <strain evidence="1 2">KCCM 41400</strain>
    </source>
</reference>
<evidence type="ECO:0008006" key="3">
    <source>
        <dbReference type="Google" id="ProtNLM"/>
    </source>
</evidence>
<organism evidence="1 2">
    <name type="scientific">Paenibacillus chitinolyticus</name>
    <dbReference type="NCBI Taxonomy" id="79263"/>
    <lineage>
        <taxon>Bacteria</taxon>
        <taxon>Bacillati</taxon>
        <taxon>Bacillota</taxon>
        <taxon>Bacilli</taxon>
        <taxon>Bacillales</taxon>
        <taxon>Paenibacillaceae</taxon>
        <taxon>Paenibacillus</taxon>
    </lineage>
</organism>
<gene>
    <name evidence="1" type="ORF">PC41400_14330</name>
</gene>
<proteinExistence type="predicted"/>
<evidence type="ECO:0000313" key="1">
    <source>
        <dbReference type="EMBL" id="QAV18792.1"/>
    </source>
</evidence>
<name>A0A410WWY3_9BACL</name>
<dbReference type="Proteomes" id="UP000288943">
    <property type="component" value="Chromosome"/>
</dbReference>
<dbReference type="KEGG" id="pchi:PC41400_14330"/>
<dbReference type="AlphaFoldDB" id="A0A410WWY3"/>
<sequence length="210" mass="23809">MQVQFEVFFEIRGGNRALKNAVFYDPNLVRSVNLPEKIEAFLLKEGLPLIELAGAVLGVRFQSFTDMGLLYDGERKLLPIGYEWEPESSILGLAQGSGHLYSFHPASGQSGFVNSDICLFLLFLSCVRSFIASRSESDQATIWTAEEMRERLAAFQRGEIVPKRPNRPVFNRKAELTRMRAMFEEKDAASLADENHWWSCVLEQLEDGLL</sequence>
<evidence type="ECO:0000313" key="2">
    <source>
        <dbReference type="Proteomes" id="UP000288943"/>
    </source>
</evidence>
<dbReference type="OrthoDB" id="3384349at2"/>
<accession>A0A410WWY3</accession>